<dbReference type="EMBL" id="CP015405">
    <property type="protein sequence ID" value="ANU78200.1"/>
    <property type="molecule type" value="Genomic_DNA"/>
</dbReference>
<sequence>MKQIQIPEELFVLLMKYHLLDMDEVQSEIKKGLMDKMDSITMRLLYSKYKSAPTEEEKQKARQEYLDKRGMLENFRW</sequence>
<proteinExistence type="predicted"/>
<gene>
    <name evidence="1" type="ORF">A4V09_22100</name>
</gene>
<dbReference type="RefSeq" id="WP_065544285.1">
    <property type="nucleotide sequence ID" value="NZ_CP015405.2"/>
</dbReference>
<protein>
    <submittedName>
        <fullName evidence="1">Complexin-2</fullName>
    </submittedName>
</protein>
<dbReference type="OrthoDB" id="2056751at2"/>
<dbReference type="Proteomes" id="UP000092574">
    <property type="component" value="Chromosome"/>
</dbReference>
<keyword evidence="2" id="KW-1185">Reference proteome</keyword>
<dbReference type="KEGG" id="byl:A4V09_22100"/>
<name>A0A1C7IEU3_9FIRM</name>
<evidence type="ECO:0000313" key="2">
    <source>
        <dbReference type="Proteomes" id="UP000092574"/>
    </source>
</evidence>
<accession>A0A1C7IEU3</accession>
<reference evidence="1" key="1">
    <citation type="submission" date="2017-04" db="EMBL/GenBank/DDBJ databases">
        <title>Complete Genome Sequences of Twelve Strains of a Stable Defined Moderately Diverse Mouse Microbiota 2 (sDMDMm2).</title>
        <authorList>
            <person name="Uchimura Y."/>
            <person name="Wyss M."/>
            <person name="Brugiroux S."/>
            <person name="Limenitakis J.P."/>
            <person name="Stecher B."/>
            <person name="McCoy K.D."/>
            <person name="Macpherson A.J."/>
        </authorList>
    </citation>
    <scope>NUCLEOTIDE SEQUENCE</scope>
    <source>
        <strain evidence="1">YL58</strain>
    </source>
</reference>
<dbReference type="STRING" id="1796616.A4V09_22100"/>
<evidence type="ECO:0000313" key="1">
    <source>
        <dbReference type="EMBL" id="ANU78200.1"/>
    </source>
</evidence>
<dbReference type="AlphaFoldDB" id="A0A1C7IEU3"/>
<organism evidence="1 2">
    <name type="scientific">Blautia pseudococcoides</name>
    <dbReference type="NCBI Taxonomy" id="1796616"/>
    <lineage>
        <taxon>Bacteria</taxon>
        <taxon>Bacillati</taxon>
        <taxon>Bacillota</taxon>
        <taxon>Clostridia</taxon>
        <taxon>Lachnospirales</taxon>
        <taxon>Lachnospiraceae</taxon>
        <taxon>Blautia</taxon>
    </lineage>
</organism>